<evidence type="ECO:0000313" key="4">
    <source>
        <dbReference type="Proteomes" id="UP000192578"/>
    </source>
</evidence>
<evidence type="ECO:0000313" key="3">
    <source>
        <dbReference type="EMBL" id="OQV25102.1"/>
    </source>
</evidence>
<evidence type="ECO:0000256" key="1">
    <source>
        <dbReference type="SAM" id="MobiDB-lite"/>
    </source>
</evidence>
<feature type="transmembrane region" description="Helical" evidence="2">
    <location>
        <begin position="319"/>
        <end position="343"/>
    </location>
</feature>
<gene>
    <name evidence="3" type="ORF">BV898_00794</name>
</gene>
<dbReference type="EMBL" id="MTYJ01000003">
    <property type="protein sequence ID" value="OQV25102.1"/>
    <property type="molecule type" value="Genomic_DNA"/>
</dbReference>
<feature type="transmembrane region" description="Helical" evidence="2">
    <location>
        <begin position="202"/>
        <end position="219"/>
    </location>
</feature>
<feature type="transmembrane region" description="Helical" evidence="2">
    <location>
        <begin position="144"/>
        <end position="164"/>
    </location>
</feature>
<protein>
    <recommendedName>
        <fullName evidence="5">Thiamine transporter SLC35F3</fullName>
    </recommendedName>
</protein>
<comment type="caution">
    <text evidence="3">The sequence shown here is derived from an EMBL/GenBank/DDBJ whole genome shotgun (WGS) entry which is preliminary data.</text>
</comment>
<reference evidence="4" key="1">
    <citation type="submission" date="2017-01" db="EMBL/GenBank/DDBJ databases">
        <title>Comparative genomics of anhydrobiosis in the tardigrade Hypsibius dujardini.</title>
        <authorList>
            <person name="Yoshida Y."/>
            <person name="Koutsovoulos G."/>
            <person name="Laetsch D."/>
            <person name="Stevens L."/>
            <person name="Kumar S."/>
            <person name="Horikawa D."/>
            <person name="Ishino K."/>
            <person name="Komine S."/>
            <person name="Tomita M."/>
            <person name="Blaxter M."/>
            <person name="Arakawa K."/>
        </authorList>
    </citation>
    <scope>NUCLEOTIDE SEQUENCE [LARGE SCALE GENOMIC DNA]</scope>
    <source>
        <strain evidence="4">Z151</strain>
    </source>
</reference>
<dbReference type="SUPFAM" id="SSF103481">
    <property type="entry name" value="Multidrug resistance efflux transporter EmrE"/>
    <property type="match status" value="2"/>
</dbReference>
<keyword evidence="4" id="KW-1185">Reference proteome</keyword>
<dbReference type="InterPro" id="IPR037185">
    <property type="entry name" value="EmrE-like"/>
</dbReference>
<name>A0A1W0XCL9_HYPEX</name>
<feature type="transmembrane region" description="Helical" evidence="2">
    <location>
        <begin position="287"/>
        <end position="307"/>
    </location>
</feature>
<dbReference type="PANTHER" id="PTHR19346:SF4">
    <property type="entry name" value="SUGAR PHOSPHATE TRANSPORTER DOMAIN-CONTAINING PROTEIN"/>
    <property type="match status" value="1"/>
</dbReference>
<keyword evidence="2" id="KW-0472">Membrane</keyword>
<keyword evidence="2" id="KW-0812">Transmembrane</keyword>
<keyword evidence="2" id="KW-1133">Transmembrane helix</keyword>
<sequence length="469" mass="51129">MGNDEAEQTDGALSEHSSVESNDEPVDVVGETGDFVVVSKSGLLVTSISQAEKEREAQECDVESRLGVPTISKKLSVLGGGSIANVEFNRKASVSLPKKGGLQGLSDAKKHALGICLIMVHCLTIVASSQFAKKTYSPDFSAPLFLVYFRSCWRISVFPIFMVVKYLHRRVRHPGQGSISFMKTYTSCTSVFGPEGLTIKSFFYPCGLLSILWAVVQYTHVLAVKYLNNSIVTALFCSETAFCYLLSALILKAPVYILKVLAVAVALVGVSLTAFSQMGVGKQDLRWEGIVVCLSGAFLASGYMVVVKKTLGKTEDVGQALLLTSAMSMFVTLMGWPVLMGLYYSGVEYWNLETFPWVAICASSSLTLVTISIFNLCLTLTNPLLMTLSKLMGIPVNYVVDRILFDHQIDVYQVLGVVLIGFGFVFLALPERWLAIKTIARRLRRQTSSTSPPPPASALRNDVAKAGKF</sequence>
<feature type="transmembrane region" description="Helical" evidence="2">
    <location>
        <begin position="411"/>
        <end position="435"/>
    </location>
</feature>
<dbReference type="PANTHER" id="PTHR19346">
    <property type="entry name" value="SUGAR PHOSPHATE TRANSPORTER DOMAIN-CONTAINING PROTEIN"/>
    <property type="match status" value="1"/>
</dbReference>
<dbReference type="AlphaFoldDB" id="A0A1W0XCL9"/>
<feature type="transmembrane region" description="Helical" evidence="2">
    <location>
        <begin position="384"/>
        <end position="405"/>
    </location>
</feature>
<dbReference type="InterPro" id="IPR026505">
    <property type="entry name" value="Solute_c_fam_35_mem_F3/F4"/>
</dbReference>
<feature type="transmembrane region" description="Helical" evidence="2">
    <location>
        <begin position="355"/>
        <end position="377"/>
    </location>
</feature>
<evidence type="ECO:0008006" key="5">
    <source>
        <dbReference type="Google" id="ProtNLM"/>
    </source>
</evidence>
<feature type="transmembrane region" description="Helical" evidence="2">
    <location>
        <begin position="112"/>
        <end position="132"/>
    </location>
</feature>
<dbReference type="Proteomes" id="UP000192578">
    <property type="component" value="Unassembled WGS sequence"/>
</dbReference>
<evidence type="ECO:0000256" key="2">
    <source>
        <dbReference type="SAM" id="Phobius"/>
    </source>
</evidence>
<feature type="transmembrane region" description="Helical" evidence="2">
    <location>
        <begin position="256"/>
        <end position="275"/>
    </location>
</feature>
<organism evidence="3 4">
    <name type="scientific">Hypsibius exemplaris</name>
    <name type="common">Freshwater tardigrade</name>
    <dbReference type="NCBI Taxonomy" id="2072580"/>
    <lineage>
        <taxon>Eukaryota</taxon>
        <taxon>Metazoa</taxon>
        <taxon>Ecdysozoa</taxon>
        <taxon>Tardigrada</taxon>
        <taxon>Eutardigrada</taxon>
        <taxon>Parachela</taxon>
        <taxon>Hypsibioidea</taxon>
        <taxon>Hypsibiidae</taxon>
        <taxon>Hypsibius</taxon>
    </lineage>
</organism>
<accession>A0A1W0XCL9</accession>
<feature type="transmembrane region" description="Helical" evidence="2">
    <location>
        <begin position="231"/>
        <end position="251"/>
    </location>
</feature>
<proteinExistence type="predicted"/>
<feature type="region of interest" description="Disordered" evidence="1">
    <location>
        <begin position="1"/>
        <end position="27"/>
    </location>
</feature>
<dbReference type="OrthoDB" id="10062838at2759"/>